<evidence type="ECO:0000256" key="2">
    <source>
        <dbReference type="PROSITE-ProRule" id="PRU00335"/>
    </source>
</evidence>
<dbReference type="Gene3D" id="1.10.357.10">
    <property type="entry name" value="Tetracycline Repressor, domain 2"/>
    <property type="match status" value="1"/>
</dbReference>
<feature type="region of interest" description="Disordered" evidence="3">
    <location>
        <begin position="218"/>
        <end position="243"/>
    </location>
</feature>
<proteinExistence type="predicted"/>
<gene>
    <name evidence="5" type="ORF">JOF45_000769</name>
</gene>
<keyword evidence="6" id="KW-1185">Reference proteome</keyword>
<feature type="domain" description="HTH tetR-type" evidence="4">
    <location>
        <begin position="15"/>
        <end position="75"/>
    </location>
</feature>
<dbReference type="Pfam" id="PF17933">
    <property type="entry name" value="TetR_C_25"/>
    <property type="match status" value="1"/>
</dbReference>
<dbReference type="InterPro" id="IPR009057">
    <property type="entry name" value="Homeodomain-like_sf"/>
</dbReference>
<organism evidence="5 6">
    <name type="scientific">Nesterenkonia lacusekhoensis</name>
    <dbReference type="NCBI Taxonomy" id="150832"/>
    <lineage>
        <taxon>Bacteria</taxon>
        <taxon>Bacillati</taxon>
        <taxon>Actinomycetota</taxon>
        <taxon>Actinomycetes</taxon>
        <taxon>Micrococcales</taxon>
        <taxon>Micrococcaceae</taxon>
        <taxon>Nesterenkonia</taxon>
    </lineage>
</organism>
<feature type="compositionally biased region" description="Basic and acidic residues" evidence="3">
    <location>
        <begin position="234"/>
        <end position="243"/>
    </location>
</feature>
<dbReference type="Pfam" id="PF00440">
    <property type="entry name" value="TetR_N"/>
    <property type="match status" value="1"/>
</dbReference>
<feature type="DNA-binding region" description="H-T-H motif" evidence="2">
    <location>
        <begin position="38"/>
        <end position="57"/>
    </location>
</feature>
<dbReference type="InterPro" id="IPR001647">
    <property type="entry name" value="HTH_TetR"/>
</dbReference>
<evidence type="ECO:0000256" key="1">
    <source>
        <dbReference type="ARBA" id="ARBA00023125"/>
    </source>
</evidence>
<dbReference type="InterPro" id="IPR050109">
    <property type="entry name" value="HTH-type_TetR-like_transc_reg"/>
</dbReference>
<reference evidence="5 6" key="1">
    <citation type="submission" date="2021-03" db="EMBL/GenBank/DDBJ databases">
        <title>Sequencing the genomes of 1000 actinobacteria strains.</title>
        <authorList>
            <person name="Klenk H.-P."/>
        </authorList>
    </citation>
    <scope>NUCLEOTIDE SEQUENCE [LARGE SCALE GENOMIC DNA]</scope>
    <source>
        <strain evidence="5 6">DSM 12544</strain>
    </source>
</reference>
<dbReference type="SUPFAM" id="SSF46689">
    <property type="entry name" value="Homeodomain-like"/>
    <property type="match status" value="1"/>
</dbReference>
<name>A0ABS4T0R4_9MICC</name>
<evidence type="ECO:0000313" key="6">
    <source>
        <dbReference type="Proteomes" id="UP001519331"/>
    </source>
</evidence>
<evidence type="ECO:0000313" key="5">
    <source>
        <dbReference type="EMBL" id="MBP2317750.1"/>
    </source>
</evidence>
<evidence type="ECO:0000256" key="3">
    <source>
        <dbReference type="SAM" id="MobiDB-lite"/>
    </source>
</evidence>
<dbReference type="EMBL" id="JAGINX010000001">
    <property type="protein sequence ID" value="MBP2317750.1"/>
    <property type="molecule type" value="Genomic_DNA"/>
</dbReference>
<dbReference type="PRINTS" id="PR00455">
    <property type="entry name" value="HTHTETR"/>
</dbReference>
<dbReference type="PANTHER" id="PTHR30055:SF146">
    <property type="entry name" value="HTH-TYPE TRANSCRIPTIONAL DUAL REGULATOR CECR"/>
    <property type="match status" value="1"/>
</dbReference>
<dbReference type="InterPro" id="IPR041484">
    <property type="entry name" value="TetR_C_25"/>
</dbReference>
<dbReference type="PROSITE" id="PS50977">
    <property type="entry name" value="HTH_TETR_2"/>
    <property type="match status" value="1"/>
</dbReference>
<dbReference type="Proteomes" id="UP001519331">
    <property type="component" value="Unassembled WGS sequence"/>
</dbReference>
<sequence length="243" mass="27257">MAYRYGGVGGSSSPAPAPQRIRSAAVALFGEQGFTEVSLKMIAARADVSAPLVIHHYGSKTGLREACDRWVAEQFRRAKTDAVEREGDMPQNWMFQVMQENRPVVRYMFRSFAAGGPEADRLMDQLVEDSLEYISRAEELGQVKPSRHPRHRAAVLLLMTFGSMMLHQQMKRLIGTSPVDDPPEEWGPYIAAVAEIYLDGVLRPEAYPDLLTFIDGPVDSHPPHHHRPGASPESRFREEQTDE</sequence>
<comment type="caution">
    <text evidence="5">The sequence shown here is derived from an EMBL/GenBank/DDBJ whole genome shotgun (WGS) entry which is preliminary data.</text>
</comment>
<dbReference type="PANTHER" id="PTHR30055">
    <property type="entry name" value="HTH-TYPE TRANSCRIPTIONAL REGULATOR RUTR"/>
    <property type="match status" value="1"/>
</dbReference>
<keyword evidence="1 2" id="KW-0238">DNA-binding</keyword>
<accession>A0ABS4T0R4</accession>
<dbReference type="RefSeq" id="WP_210048030.1">
    <property type="nucleotide sequence ID" value="NZ_JAGINX010000001.1"/>
</dbReference>
<protein>
    <submittedName>
        <fullName evidence="5">AcrR family transcriptional regulator</fullName>
    </submittedName>
</protein>
<evidence type="ECO:0000259" key="4">
    <source>
        <dbReference type="PROSITE" id="PS50977"/>
    </source>
</evidence>